<dbReference type="SUPFAM" id="SSF160991">
    <property type="entry name" value="CV3147-like"/>
    <property type="match status" value="1"/>
</dbReference>
<dbReference type="InterPro" id="IPR010318">
    <property type="entry name" value="S-Me-THD_N"/>
</dbReference>
<feature type="domain" description="S-Me-THD N-terminal" evidence="1">
    <location>
        <begin position="7"/>
        <end position="163"/>
    </location>
</feature>
<dbReference type="InterPro" id="IPR024071">
    <property type="entry name" value="S-Me-THD_C_sf"/>
</dbReference>
<evidence type="ECO:0000259" key="2">
    <source>
        <dbReference type="Pfam" id="PF20906"/>
    </source>
</evidence>
<dbReference type="Pfam" id="PF06032">
    <property type="entry name" value="S-Me-THD_N"/>
    <property type="match status" value="1"/>
</dbReference>
<dbReference type="EMBL" id="CP152276">
    <property type="protein sequence ID" value="XAE41319.1"/>
    <property type="molecule type" value="Genomic_DNA"/>
</dbReference>
<accession>A0ABZ3D154</accession>
<protein>
    <submittedName>
        <fullName evidence="3">DUF917 domain-containing protein</fullName>
    </submittedName>
</protein>
<evidence type="ECO:0000313" key="3">
    <source>
        <dbReference type="EMBL" id="XAE41319.1"/>
    </source>
</evidence>
<gene>
    <name evidence="3" type="ORF">AAC691_13495</name>
</gene>
<dbReference type="Gene3D" id="3.40.1610.10">
    <property type="entry name" value="CV3147-like domain"/>
    <property type="match status" value="1"/>
</dbReference>
<dbReference type="Gene3D" id="2.40.390.10">
    <property type="entry name" value="CV3147-like"/>
    <property type="match status" value="1"/>
</dbReference>
<dbReference type="RefSeq" id="WP_342627277.1">
    <property type="nucleotide sequence ID" value="NZ_CP152276.1"/>
</dbReference>
<dbReference type="InterPro" id="IPR048350">
    <property type="entry name" value="S-Me-THD-like_C"/>
</dbReference>
<dbReference type="InterPro" id="IPR027479">
    <property type="entry name" value="S-Me-THD_N_sf"/>
</dbReference>
<dbReference type="Proteomes" id="UP001449795">
    <property type="component" value="Chromosome"/>
</dbReference>
<sequence>MHAIGKDDLEPLAVGAWILGTGGGGSPYLSWLNMRRLYAEGASVSLMSPDELADDDLVAVVSNMGAPLIGQERLSSPDFALKPVRMMEAYLGRRFRAVMALEIGGGNAFQPLMVAAMSGLPVVDADSMGRAYPEAQMTSFAIAGLQMFPCAVSDIRDNDALVTRAASWPWVERITRSICVQMGSIAATCKAPRTGREVKQFGIHHTTTRAIALGRAVRDARARHDDPVAAALDTAGGKMLFRGRITDVERETSGGFLKGRVRLAGLDADRGSRLDVAFRNEYSAAWRDGAVLASTPDLICLLDSVSGDAIGTESLRYGQRISVLALPCAPIMRTPRGIENVGPRAFGHDFDHVSLFSDESAKGTVQ</sequence>
<proteinExistence type="predicted"/>
<dbReference type="Pfam" id="PF20906">
    <property type="entry name" value="S-Me-THD_C"/>
    <property type="match status" value="1"/>
</dbReference>
<reference evidence="3 4" key="1">
    <citation type="submission" date="2024-04" db="EMBL/GenBank/DDBJ databases">
        <title>Complete genome sequence of Nguyenibacter vanlangesis HBCM-1154, a strain capable of nitrogen fixation, IAA production, and phosphorus solubilization isolated from sugarcane soil.</title>
        <authorList>
            <person name="MY HANH P."/>
        </authorList>
    </citation>
    <scope>NUCLEOTIDE SEQUENCE [LARGE SCALE GENOMIC DNA]</scope>
    <source>
        <strain evidence="3 4">HBCM 1154</strain>
    </source>
</reference>
<keyword evidence="4" id="KW-1185">Reference proteome</keyword>
<feature type="domain" description="S-Me-THD-like C-terminal" evidence="2">
    <location>
        <begin position="169"/>
        <end position="354"/>
    </location>
</feature>
<evidence type="ECO:0000313" key="4">
    <source>
        <dbReference type="Proteomes" id="UP001449795"/>
    </source>
</evidence>
<name>A0ABZ3D154_9PROT</name>
<evidence type="ECO:0000259" key="1">
    <source>
        <dbReference type="Pfam" id="PF06032"/>
    </source>
</evidence>
<organism evidence="3 4">
    <name type="scientific">Nguyenibacter vanlangensis</name>
    <dbReference type="NCBI Taxonomy" id="1216886"/>
    <lineage>
        <taxon>Bacteria</taxon>
        <taxon>Pseudomonadati</taxon>
        <taxon>Pseudomonadota</taxon>
        <taxon>Alphaproteobacteria</taxon>
        <taxon>Acetobacterales</taxon>
        <taxon>Acetobacteraceae</taxon>
        <taxon>Nguyenibacter</taxon>
    </lineage>
</organism>